<reference evidence="1 2" key="1">
    <citation type="submission" date="2019-12" db="EMBL/GenBank/DDBJ databases">
        <title>Novel species isolated from a subtropical stream in China.</title>
        <authorList>
            <person name="Lu H."/>
        </authorList>
    </citation>
    <scope>NUCLEOTIDE SEQUENCE [LARGE SCALE GENOMIC DNA]</scope>
    <source>
        <strain evidence="1 2">FT135W</strain>
    </source>
</reference>
<comment type="caution">
    <text evidence="1">The sequence shown here is derived from an EMBL/GenBank/DDBJ whole genome shotgun (WGS) entry which is preliminary data.</text>
</comment>
<evidence type="ECO:0000313" key="1">
    <source>
        <dbReference type="EMBL" id="MYM23380.1"/>
    </source>
</evidence>
<evidence type="ECO:0000313" key="2">
    <source>
        <dbReference type="Proteomes" id="UP000479335"/>
    </source>
</evidence>
<sequence>MFNPRPKIRVVPLYDGENLVIVDDLLREPQQWVELARQSRAEFSDADHNYFPGPELNLPPDMERALGQFIVEHVRKPLDTRRTDMLATRLALATLQPSQLQNLQRVCHRDTVPQPNRTGTGAMVLYLFNDPRLGGTGFFRQKCSEAEFHDMVVRSGTLDRTGFSALTGAGDGYAVASDHYFEKIYTAEPAWNRAIFYHGTVLHSADIHSPALLRDDVDTGRLTVNAFFNLRRNAA</sequence>
<accession>A0A6L8K870</accession>
<dbReference type="InterPro" id="IPR045617">
    <property type="entry name" value="DUF6445"/>
</dbReference>
<dbReference type="AlphaFoldDB" id="A0A6L8K870"/>
<name>A0A6L8K870_9BURK</name>
<organism evidence="1 2">
    <name type="scientific">Duganella flavida</name>
    <dbReference type="NCBI Taxonomy" id="2692175"/>
    <lineage>
        <taxon>Bacteria</taxon>
        <taxon>Pseudomonadati</taxon>
        <taxon>Pseudomonadota</taxon>
        <taxon>Betaproteobacteria</taxon>
        <taxon>Burkholderiales</taxon>
        <taxon>Oxalobacteraceae</taxon>
        <taxon>Telluria group</taxon>
        <taxon>Duganella</taxon>
    </lineage>
</organism>
<dbReference type="EMBL" id="WWCN01000006">
    <property type="protein sequence ID" value="MYM23380.1"/>
    <property type="molecule type" value="Genomic_DNA"/>
</dbReference>
<keyword evidence="2" id="KW-1185">Reference proteome</keyword>
<gene>
    <name evidence="1" type="ORF">GTP46_12060</name>
</gene>
<dbReference type="RefSeq" id="WP_161006857.1">
    <property type="nucleotide sequence ID" value="NZ_WWCN01000006.1"/>
</dbReference>
<dbReference type="Proteomes" id="UP000479335">
    <property type="component" value="Unassembled WGS sequence"/>
</dbReference>
<dbReference type="Pfam" id="PF20043">
    <property type="entry name" value="DUF6445"/>
    <property type="match status" value="1"/>
</dbReference>
<protein>
    <submittedName>
        <fullName evidence="1">Uncharacterized protein</fullName>
    </submittedName>
</protein>
<proteinExistence type="predicted"/>